<feature type="compositionally biased region" description="Acidic residues" evidence="1">
    <location>
        <begin position="43"/>
        <end position="56"/>
    </location>
</feature>
<feature type="region of interest" description="Disordered" evidence="1">
    <location>
        <begin position="37"/>
        <end position="90"/>
    </location>
</feature>
<organism evidence="2 3">
    <name type="scientific">Corchorus olitorius</name>
    <dbReference type="NCBI Taxonomy" id="93759"/>
    <lineage>
        <taxon>Eukaryota</taxon>
        <taxon>Viridiplantae</taxon>
        <taxon>Streptophyta</taxon>
        <taxon>Embryophyta</taxon>
        <taxon>Tracheophyta</taxon>
        <taxon>Spermatophyta</taxon>
        <taxon>Magnoliopsida</taxon>
        <taxon>eudicotyledons</taxon>
        <taxon>Gunneridae</taxon>
        <taxon>Pentapetalae</taxon>
        <taxon>rosids</taxon>
        <taxon>malvids</taxon>
        <taxon>Malvales</taxon>
        <taxon>Malvaceae</taxon>
        <taxon>Grewioideae</taxon>
        <taxon>Apeibeae</taxon>
        <taxon>Corchorus</taxon>
    </lineage>
</organism>
<dbReference type="EMBL" id="AWUE01017931">
    <property type="protein sequence ID" value="OMO83835.1"/>
    <property type="molecule type" value="Genomic_DNA"/>
</dbReference>
<evidence type="ECO:0000256" key="1">
    <source>
        <dbReference type="SAM" id="MobiDB-lite"/>
    </source>
</evidence>
<name>A0A1R3IMM9_9ROSI</name>
<feature type="compositionally biased region" description="Acidic residues" evidence="1">
    <location>
        <begin position="79"/>
        <end position="90"/>
    </location>
</feature>
<accession>A0A1R3IMM9</accession>
<evidence type="ECO:0000313" key="3">
    <source>
        <dbReference type="Proteomes" id="UP000187203"/>
    </source>
</evidence>
<gene>
    <name evidence="2" type="ORF">COLO4_22352</name>
</gene>
<keyword evidence="3" id="KW-1185">Reference proteome</keyword>
<dbReference type="STRING" id="93759.A0A1R3IMM9"/>
<evidence type="ECO:0000313" key="2">
    <source>
        <dbReference type="EMBL" id="OMO83835.1"/>
    </source>
</evidence>
<protein>
    <submittedName>
        <fullName evidence="2">Uncharacterized protein</fullName>
    </submittedName>
</protein>
<dbReference type="Proteomes" id="UP000187203">
    <property type="component" value="Unassembled WGS sequence"/>
</dbReference>
<reference evidence="3" key="1">
    <citation type="submission" date="2013-09" db="EMBL/GenBank/DDBJ databases">
        <title>Corchorus olitorius genome sequencing.</title>
        <authorList>
            <person name="Alam M."/>
            <person name="Haque M.S."/>
            <person name="Islam M.S."/>
            <person name="Emdad E.M."/>
            <person name="Islam M.M."/>
            <person name="Ahmed B."/>
            <person name="Halim A."/>
            <person name="Hossen Q.M.M."/>
            <person name="Hossain M.Z."/>
            <person name="Ahmed R."/>
            <person name="Khan M.M."/>
            <person name="Islam R."/>
            <person name="Rashid M.M."/>
            <person name="Khan S.A."/>
            <person name="Rahman M.S."/>
            <person name="Alam M."/>
            <person name="Yahiya A.S."/>
            <person name="Khan M.S."/>
            <person name="Azam M.S."/>
            <person name="Haque T."/>
            <person name="Lashkar M.Z.H."/>
            <person name="Akhand A.I."/>
            <person name="Morshed G."/>
            <person name="Roy S."/>
            <person name="Uddin K.S."/>
            <person name="Rabeya T."/>
            <person name="Hossain A.S."/>
            <person name="Chowdhury A."/>
            <person name="Snigdha A.R."/>
            <person name="Mortoza M.S."/>
            <person name="Matin S.A."/>
            <person name="Hoque S.M.E."/>
            <person name="Islam M.K."/>
            <person name="Roy D.K."/>
            <person name="Haider R."/>
            <person name="Moosa M.M."/>
            <person name="Elias S.M."/>
            <person name="Hasan A.M."/>
            <person name="Jahan S."/>
            <person name="Shafiuddin M."/>
            <person name="Mahmood N."/>
            <person name="Shommy N.S."/>
        </authorList>
    </citation>
    <scope>NUCLEOTIDE SEQUENCE [LARGE SCALE GENOMIC DNA]</scope>
    <source>
        <strain evidence="3">cv. O-4</strain>
    </source>
</reference>
<dbReference type="AlphaFoldDB" id="A0A1R3IMM9"/>
<dbReference type="OrthoDB" id="10434770at2759"/>
<comment type="caution">
    <text evidence="2">The sequence shown here is derived from an EMBL/GenBank/DDBJ whole genome shotgun (WGS) entry which is preliminary data.</text>
</comment>
<sequence length="90" mass="10495">MDIHECFEDEELGISKSPRNLKFDAKKRGKVVLQDENIQTIGDEQEDMHDEKEEEVLTLPRGDGDNHRDDNDNDLELRDEYDDSGLDFDN</sequence>
<proteinExistence type="predicted"/>
<feature type="compositionally biased region" description="Basic and acidic residues" evidence="1">
    <location>
        <begin position="62"/>
        <end position="78"/>
    </location>
</feature>